<dbReference type="Proteomes" id="UP001589890">
    <property type="component" value="Unassembled WGS sequence"/>
</dbReference>
<evidence type="ECO:0000313" key="12">
    <source>
        <dbReference type="Proteomes" id="UP001589890"/>
    </source>
</evidence>
<dbReference type="InterPro" id="IPR010290">
    <property type="entry name" value="TM_effector"/>
</dbReference>
<dbReference type="Gene3D" id="3.40.50.300">
    <property type="entry name" value="P-loop containing nucleotide triphosphate hydrolases"/>
    <property type="match status" value="1"/>
</dbReference>
<evidence type="ECO:0000256" key="7">
    <source>
        <dbReference type="HAMAP-Rule" id="MF_00165"/>
    </source>
</evidence>
<evidence type="ECO:0000256" key="1">
    <source>
        <dbReference type="ARBA" id="ARBA00004651"/>
    </source>
</evidence>
<dbReference type="SUPFAM" id="SSF52540">
    <property type="entry name" value="P-loop containing nucleoside triphosphate hydrolases"/>
    <property type="match status" value="1"/>
</dbReference>
<keyword evidence="2" id="KW-0813">Transport</keyword>
<dbReference type="PANTHER" id="PTHR43266">
    <property type="entry name" value="MACROLIDE-EFFLUX PROTEIN"/>
    <property type="match status" value="1"/>
</dbReference>
<dbReference type="CDD" id="cd06173">
    <property type="entry name" value="MFS_MefA_like"/>
    <property type="match status" value="1"/>
</dbReference>
<feature type="transmembrane region" description="Helical" evidence="9">
    <location>
        <begin position="199"/>
        <end position="220"/>
    </location>
</feature>
<dbReference type="CDD" id="cd01672">
    <property type="entry name" value="TMPK"/>
    <property type="match status" value="1"/>
</dbReference>
<keyword evidence="12" id="KW-1185">Reference proteome</keyword>
<sequence>MAEPFDPLTDPAPAHDLRAVLRIRAFRRLWIGFGLSSLGDWIGLLALTAMAKSFAGDDYQLANFAIGGVLFLRVLPALVMGPVAGWIADRLDRRWTMIVGDMLRAALFVTIPIVHTLTWLLVATVLIEIVSLIWGPAKDASVPNLVPRHRLEAANQISLITTYGSALPAAALFTAITLLANNVERATGGLGVNSIDLAVYLNAATFAISGLAIMSVAEIGKAAASGPEKHPTLWRTMVEGWSFVTGTPVVRGLVVGISGAFAAGAVVIGLGRTYVEDLHAGDPGYGLLFGAVFGGLALGMGFAPRLFSGLSRRRLFAAGLVGAGIGLTGLALIQQIEIATMIAICLGFCAGASWVCGYTLLGLEVPDEVRGRTFAFVQSAVRTVLAVTLAIAPFAAGAIGRHSFSIGGGKTVTYNGAAITMLIAAVLAVVIGLLAWRQMDDRPGVPFLRDLRRSFGKTPGMYPTQGLFIALEGGEGAGKSTQSTALAGWLTEQGYEVLLTREPGATEFGQQLRQIVLDPATGDISHRAEALLYAADKAEHVDAVILPALRRGAVVITDRYVDSALAYQGSGRDLDQADVERVNRWATADLRPNLTILLDLAPAVGHGRFQRRDRIEAEPAEFHERVRRAFLELAAAEPQHYLVLDAGTDRETLAALIQARVAPMLPPKPDDDAAPAAAKAAADVRVRGEQEPVDKERAGQEQPW</sequence>
<evidence type="ECO:0000256" key="8">
    <source>
        <dbReference type="SAM" id="MobiDB-lite"/>
    </source>
</evidence>
<feature type="transmembrane region" description="Helical" evidence="9">
    <location>
        <begin position="416"/>
        <end position="436"/>
    </location>
</feature>
<keyword evidence="5 9" id="KW-1133">Transmembrane helix</keyword>
<dbReference type="InterPro" id="IPR036259">
    <property type="entry name" value="MFS_trans_sf"/>
</dbReference>
<comment type="subcellular location">
    <subcellularLocation>
        <location evidence="1">Cell membrane</location>
        <topology evidence="1">Multi-pass membrane protein</topology>
    </subcellularLocation>
</comment>
<evidence type="ECO:0000256" key="3">
    <source>
        <dbReference type="ARBA" id="ARBA00022475"/>
    </source>
</evidence>
<keyword evidence="7 11" id="KW-0808">Transferase</keyword>
<organism evidence="11 12">
    <name type="scientific">Kribbella deserti</name>
    <dbReference type="NCBI Taxonomy" id="1926257"/>
    <lineage>
        <taxon>Bacteria</taxon>
        <taxon>Bacillati</taxon>
        <taxon>Actinomycetota</taxon>
        <taxon>Actinomycetes</taxon>
        <taxon>Propionibacteriales</taxon>
        <taxon>Kribbellaceae</taxon>
        <taxon>Kribbella</taxon>
    </lineage>
</organism>
<evidence type="ECO:0000256" key="9">
    <source>
        <dbReference type="SAM" id="Phobius"/>
    </source>
</evidence>
<dbReference type="NCBIfam" id="TIGR00041">
    <property type="entry name" value="DTMP_kinase"/>
    <property type="match status" value="1"/>
</dbReference>
<feature type="binding site" evidence="7">
    <location>
        <begin position="473"/>
        <end position="480"/>
    </location>
    <ligand>
        <name>ATP</name>
        <dbReference type="ChEBI" id="CHEBI:30616"/>
    </ligand>
</feature>
<protein>
    <recommendedName>
        <fullName evidence="7">Thymidylate kinase</fullName>
        <ecNumber evidence="7">2.7.4.9</ecNumber>
    </recommendedName>
    <alternativeName>
        <fullName evidence="7">dTMP kinase</fullName>
    </alternativeName>
</protein>
<comment type="caution">
    <text evidence="11">The sequence shown here is derived from an EMBL/GenBank/DDBJ whole genome shotgun (WGS) entry which is preliminary data.</text>
</comment>
<dbReference type="GO" id="GO:0004798">
    <property type="term" value="F:dTMP kinase activity"/>
    <property type="evidence" value="ECO:0007669"/>
    <property type="project" value="UniProtKB-EC"/>
</dbReference>
<dbReference type="Pfam" id="PF02223">
    <property type="entry name" value="Thymidylate_kin"/>
    <property type="match status" value="1"/>
</dbReference>
<feature type="transmembrane region" description="Helical" evidence="9">
    <location>
        <begin position="157"/>
        <end position="179"/>
    </location>
</feature>
<keyword evidence="6 9" id="KW-0472">Membrane</keyword>
<reference evidence="11 12" key="1">
    <citation type="submission" date="2024-09" db="EMBL/GenBank/DDBJ databases">
        <authorList>
            <person name="Sun Q."/>
            <person name="Mori K."/>
        </authorList>
    </citation>
    <scope>NUCLEOTIDE SEQUENCE [LARGE SCALE GENOMIC DNA]</scope>
    <source>
        <strain evidence="11 12">CGMCC 1.15906</strain>
    </source>
</reference>
<comment type="function">
    <text evidence="7">Phosphorylation of dTMP to form dTDP in both de novo and salvage pathways of dTTP synthesis.</text>
</comment>
<dbReference type="HAMAP" id="MF_00165">
    <property type="entry name" value="Thymidylate_kinase"/>
    <property type="match status" value="1"/>
</dbReference>
<evidence type="ECO:0000256" key="4">
    <source>
        <dbReference type="ARBA" id="ARBA00022692"/>
    </source>
</evidence>
<feature type="transmembrane region" description="Helical" evidence="9">
    <location>
        <begin position="241"/>
        <end position="271"/>
    </location>
</feature>
<feature type="transmembrane region" description="Helical" evidence="9">
    <location>
        <begin position="373"/>
        <end position="396"/>
    </location>
</feature>
<feature type="region of interest" description="Disordered" evidence="8">
    <location>
        <begin position="665"/>
        <end position="704"/>
    </location>
</feature>
<dbReference type="PANTHER" id="PTHR43266:SF2">
    <property type="entry name" value="MAJOR FACILITATOR SUPERFAMILY (MFS) PROFILE DOMAIN-CONTAINING PROTEIN"/>
    <property type="match status" value="1"/>
</dbReference>
<comment type="similarity">
    <text evidence="7">Belongs to the thymidylate kinase family.</text>
</comment>
<dbReference type="EC" id="2.7.4.9" evidence="7"/>
<keyword evidence="4 9" id="KW-0812">Transmembrane</keyword>
<accession>A0ABV6QSM1</accession>
<evidence type="ECO:0000259" key="10">
    <source>
        <dbReference type="Pfam" id="PF02223"/>
    </source>
</evidence>
<feature type="transmembrane region" description="Helical" evidence="9">
    <location>
        <begin position="61"/>
        <end position="88"/>
    </location>
</feature>
<gene>
    <name evidence="7 11" type="primary">tmk</name>
    <name evidence="11" type="ORF">ACFFGN_26295</name>
</gene>
<dbReference type="InterPro" id="IPR039430">
    <property type="entry name" value="Thymidylate_kin-like_dom"/>
</dbReference>
<feature type="transmembrane region" description="Helical" evidence="9">
    <location>
        <begin position="283"/>
        <end position="303"/>
    </location>
</feature>
<evidence type="ECO:0000256" key="5">
    <source>
        <dbReference type="ARBA" id="ARBA00022989"/>
    </source>
</evidence>
<evidence type="ECO:0000256" key="2">
    <source>
        <dbReference type="ARBA" id="ARBA00022448"/>
    </source>
</evidence>
<proteinExistence type="inferred from homology"/>
<dbReference type="SUPFAM" id="SSF103473">
    <property type="entry name" value="MFS general substrate transporter"/>
    <property type="match status" value="1"/>
</dbReference>
<evidence type="ECO:0000313" key="11">
    <source>
        <dbReference type="EMBL" id="MFC0627611.1"/>
    </source>
</evidence>
<keyword evidence="7" id="KW-0545">Nucleotide biosynthesis</keyword>
<feature type="compositionally biased region" description="Basic and acidic residues" evidence="8">
    <location>
        <begin position="682"/>
        <end position="704"/>
    </location>
</feature>
<feature type="domain" description="Thymidylate kinase-like" evidence="10">
    <location>
        <begin position="471"/>
        <end position="652"/>
    </location>
</feature>
<dbReference type="InterPro" id="IPR018094">
    <property type="entry name" value="Thymidylate_kinase"/>
</dbReference>
<keyword evidence="3" id="KW-1003">Cell membrane</keyword>
<keyword evidence="7" id="KW-0067">ATP-binding</keyword>
<dbReference type="Gene3D" id="1.20.1250.20">
    <property type="entry name" value="MFS general substrate transporter like domains"/>
    <property type="match status" value="1"/>
</dbReference>
<feature type="transmembrane region" description="Helical" evidence="9">
    <location>
        <begin position="29"/>
        <end position="49"/>
    </location>
</feature>
<keyword evidence="7" id="KW-0547">Nucleotide-binding</keyword>
<dbReference type="RefSeq" id="WP_380052578.1">
    <property type="nucleotide sequence ID" value="NZ_JBHLTC010000035.1"/>
</dbReference>
<dbReference type="Pfam" id="PF05977">
    <property type="entry name" value="MFS_3"/>
    <property type="match status" value="1"/>
</dbReference>
<comment type="catalytic activity">
    <reaction evidence="7">
        <text>dTMP + ATP = dTDP + ADP</text>
        <dbReference type="Rhea" id="RHEA:13517"/>
        <dbReference type="ChEBI" id="CHEBI:30616"/>
        <dbReference type="ChEBI" id="CHEBI:58369"/>
        <dbReference type="ChEBI" id="CHEBI:63528"/>
        <dbReference type="ChEBI" id="CHEBI:456216"/>
        <dbReference type="EC" id="2.7.4.9"/>
    </reaction>
</comment>
<name>A0ABV6QSM1_9ACTN</name>
<dbReference type="EMBL" id="JBHLTC010000035">
    <property type="protein sequence ID" value="MFC0627611.1"/>
    <property type="molecule type" value="Genomic_DNA"/>
</dbReference>
<dbReference type="InterPro" id="IPR027417">
    <property type="entry name" value="P-loop_NTPase"/>
</dbReference>
<feature type="transmembrane region" description="Helical" evidence="9">
    <location>
        <begin position="339"/>
        <end position="361"/>
    </location>
</feature>
<evidence type="ECO:0000256" key="6">
    <source>
        <dbReference type="ARBA" id="ARBA00023136"/>
    </source>
</evidence>
<feature type="transmembrane region" description="Helical" evidence="9">
    <location>
        <begin position="315"/>
        <end position="333"/>
    </location>
</feature>
<keyword evidence="7 11" id="KW-0418">Kinase</keyword>